<sequence>MEKQLKCVLLLSLKEMALRRVVVLLWSDPDILASISKLPIQWYYKDESRKPWLKTIVNKVKDKVSKLESPKSLTKRMIDIVHPIGIEIRRWKEIHQDRFSILSEDINLRVWVKLCWTAAGTIDDKKTAEALIRCDVLDVQKRFQLACIYCLEDYILLLWEELHRDLKDLYQNENSSSVPYFCWPHILNGELDVLDFLWRTSDRKLTSFNQWAFEHSAEEGNKTAAEYFFQKLTHEEREASVMRTAHFVLAYANIYFLDRRRFDLVCYFLTLMTPEQQMELVKARPIEVLSCFFDWPLQDLLLENAGLIWTFLPPSGYDYLLHDMADRFDYHYYPKLFQEFFIQSPLDFQKFFVDEKSKFSHNLPFVIMESEDSESIGSYLQKCRCCRQSETCILF</sequence>
<proteinExistence type="predicted"/>
<keyword evidence="2" id="KW-1185">Reference proteome</keyword>
<organism evidence="1 2">
    <name type="scientific">Araneus ventricosus</name>
    <name type="common">Orbweaver spider</name>
    <name type="synonym">Epeira ventricosa</name>
    <dbReference type="NCBI Taxonomy" id="182803"/>
    <lineage>
        <taxon>Eukaryota</taxon>
        <taxon>Metazoa</taxon>
        <taxon>Ecdysozoa</taxon>
        <taxon>Arthropoda</taxon>
        <taxon>Chelicerata</taxon>
        <taxon>Arachnida</taxon>
        <taxon>Araneae</taxon>
        <taxon>Araneomorphae</taxon>
        <taxon>Entelegynae</taxon>
        <taxon>Araneoidea</taxon>
        <taxon>Araneidae</taxon>
        <taxon>Araneus</taxon>
    </lineage>
</organism>
<comment type="caution">
    <text evidence="1">The sequence shown here is derived from an EMBL/GenBank/DDBJ whole genome shotgun (WGS) entry which is preliminary data.</text>
</comment>
<evidence type="ECO:0000313" key="2">
    <source>
        <dbReference type="Proteomes" id="UP000499080"/>
    </source>
</evidence>
<evidence type="ECO:0000313" key="1">
    <source>
        <dbReference type="EMBL" id="GBO05234.1"/>
    </source>
</evidence>
<gene>
    <name evidence="1" type="ORF">AVEN_188118_1</name>
</gene>
<dbReference type="EMBL" id="BGPR01031925">
    <property type="protein sequence ID" value="GBO05234.1"/>
    <property type="molecule type" value="Genomic_DNA"/>
</dbReference>
<name>A0A4Y2TZS8_ARAVE</name>
<reference evidence="1 2" key="1">
    <citation type="journal article" date="2019" name="Sci. Rep.">
        <title>Orb-weaving spider Araneus ventricosus genome elucidates the spidroin gene catalogue.</title>
        <authorList>
            <person name="Kono N."/>
            <person name="Nakamura H."/>
            <person name="Ohtoshi R."/>
            <person name="Moran D.A.P."/>
            <person name="Shinohara A."/>
            <person name="Yoshida Y."/>
            <person name="Fujiwara M."/>
            <person name="Mori M."/>
            <person name="Tomita M."/>
            <person name="Arakawa K."/>
        </authorList>
    </citation>
    <scope>NUCLEOTIDE SEQUENCE [LARGE SCALE GENOMIC DNA]</scope>
</reference>
<protein>
    <submittedName>
        <fullName evidence="1">Uncharacterized protein</fullName>
    </submittedName>
</protein>
<dbReference type="Proteomes" id="UP000499080">
    <property type="component" value="Unassembled WGS sequence"/>
</dbReference>
<accession>A0A4Y2TZS8</accession>
<dbReference type="AlphaFoldDB" id="A0A4Y2TZS8"/>